<keyword evidence="2" id="KW-1185">Reference proteome</keyword>
<gene>
    <name evidence="1" type="ORF">PUN28_002333</name>
</gene>
<evidence type="ECO:0000313" key="2">
    <source>
        <dbReference type="Proteomes" id="UP001430953"/>
    </source>
</evidence>
<comment type="caution">
    <text evidence="1">The sequence shown here is derived from an EMBL/GenBank/DDBJ whole genome shotgun (WGS) entry which is preliminary data.</text>
</comment>
<dbReference type="EMBL" id="JADYXP020000002">
    <property type="protein sequence ID" value="KAL0130622.1"/>
    <property type="molecule type" value="Genomic_DNA"/>
</dbReference>
<protein>
    <submittedName>
        <fullName evidence="1">Uncharacterized protein</fullName>
    </submittedName>
</protein>
<reference evidence="1 2" key="1">
    <citation type="submission" date="2023-03" db="EMBL/GenBank/DDBJ databases">
        <title>High recombination rates correlate with genetic variation in Cardiocondyla obscurior ants.</title>
        <authorList>
            <person name="Errbii M."/>
        </authorList>
    </citation>
    <scope>NUCLEOTIDE SEQUENCE [LARGE SCALE GENOMIC DNA]</scope>
    <source>
        <strain evidence="1">Alpha-2009</strain>
        <tissue evidence="1">Whole body</tissue>
    </source>
</reference>
<dbReference type="Proteomes" id="UP001430953">
    <property type="component" value="Unassembled WGS sequence"/>
</dbReference>
<sequence length="65" mass="7714">MKCITVTFLTLDIRDTYINYANGMCNNRGRDTRCRFDIFVIQLSFCTDFLSFLHVKNDGWFTFTI</sequence>
<accession>A0AAW2GTI9</accession>
<dbReference type="AlphaFoldDB" id="A0AAW2GTI9"/>
<evidence type="ECO:0000313" key="1">
    <source>
        <dbReference type="EMBL" id="KAL0130622.1"/>
    </source>
</evidence>
<proteinExistence type="predicted"/>
<name>A0AAW2GTI9_9HYME</name>
<organism evidence="1 2">
    <name type="scientific">Cardiocondyla obscurior</name>
    <dbReference type="NCBI Taxonomy" id="286306"/>
    <lineage>
        <taxon>Eukaryota</taxon>
        <taxon>Metazoa</taxon>
        <taxon>Ecdysozoa</taxon>
        <taxon>Arthropoda</taxon>
        <taxon>Hexapoda</taxon>
        <taxon>Insecta</taxon>
        <taxon>Pterygota</taxon>
        <taxon>Neoptera</taxon>
        <taxon>Endopterygota</taxon>
        <taxon>Hymenoptera</taxon>
        <taxon>Apocrita</taxon>
        <taxon>Aculeata</taxon>
        <taxon>Formicoidea</taxon>
        <taxon>Formicidae</taxon>
        <taxon>Myrmicinae</taxon>
        <taxon>Cardiocondyla</taxon>
    </lineage>
</organism>